<accession>A0A6B0UU57</accession>
<organism evidence="2">
    <name type="scientific">Ixodes ricinus</name>
    <name type="common">Common tick</name>
    <name type="synonym">Acarus ricinus</name>
    <dbReference type="NCBI Taxonomy" id="34613"/>
    <lineage>
        <taxon>Eukaryota</taxon>
        <taxon>Metazoa</taxon>
        <taxon>Ecdysozoa</taxon>
        <taxon>Arthropoda</taxon>
        <taxon>Chelicerata</taxon>
        <taxon>Arachnida</taxon>
        <taxon>Acari</taxon>
        <taxon>Parasitiformes</taxon>
        <taxon>Ixodida</taxon>
        <taxon>Ixodoidea</taxon>
        <taxon>Ixodidae</taxon>
        <taxon>Ixodinae</taxon>
        <taxon>Ixodes</taxon>
    </lineage>
</organism>
<dbReference type="AlphaFoldDB" id="A0A6B0UU57"/>
<feature type="transmembrane region" description="Helical" evidence="1">
    <location>
        <begin position="32"/>
        <end position="50"/>
    </location>
</feature>
<feature type="transmembrane region" description="Helical" evidence="1">
    <location>
        <begin position="62"/>
        <end position="81"/>
    </location>
</feature>
<keyword evidence="1" id="KW-1133">Transmembrane helix</keyword>
<keyword evidence="1" id="KW-0472">Membrane</keyword>
<name>A0A6B0UU57_IXORI</name>
<protein>
    <submittedName>
        <fullName evidence="2">Uncharacterized protein</fullName>
    </submittedName>
</protein>
<evidence type="ECO:0000256" key="1">
    <source>
        <dbReference type="SAM" id="Phobius"/>
    </source>
</evidence>
<dbReference type="EMBL" id="GIFC01011112">
    <property type="protein sequence ID" value="MXU93195.1"/>
    <property type="molecule type" value="Transcribed_RNA"/>
</dbReference>
<evidence type="ECO:0000313" key="2">
    <source>
        <dbReference type="EMBL" id="MXU93195.1"/>
    </source>
</evidence>
<keyword evidence="1" id="KW-0812">Transmembrane</keyword>
<proteinExistence type="predicted"/>
<reference evidence="2" key="1">
    <citation type="submission" date="2019-12" db="EMBL/GenBank/DDBJ databases">
        <title>An insight into the sialome of adult female Ixodes ricinus ticks feeding for 6 days.</title>
        <authorList>
            <person name="Perner J."/>
            <person name="Ribeiro J.M.C."/>
        </authorList>
    </citation>
    <scope>NUCLEOTIDE SEQUENCE</scope>
    <source>
        <strain evidence="2">Semi-engorged</strain>
        <tissue evidence="2">Salivary glands</tissue>
    </source>
</reference>
<feature type="transmembrane region" description="Helical" evidence="1">
    <location>
        <begin position="112"/>
        <end position="138"/>
    </location>
</feature>
<sequence>MLVVGGRRRLFHLCGLACLLFRMLVVGGRRRLFHLCGLACLLFLVVVVRADDLPVLPEFLLLFRSAALFLFRALRLLALVLRAAVRRPLLGDLLGVLCRVLFRPRLLGTPGLLPLLAAALLAALRGVVVVLLGAALALPAVL</sequence>